<dbReference type="SUPFAM" id="SSF55166">
    <property type="entry name" value="Hedgehog/DD-peptidase"/>
    <property type="match status" value="1"/>
</dbReference>
<evidence type="ECO:0000256" key="1">
    <source>
        <dbReference type="SAM" id="MobiDB-lite"/>
    </source>
</evidence>
<sequence length="216" mass="22390">MTQTTATRPKHPGTLGFTATATALVLLAAAVIAVSTRQAPSSPVGVSAPSPRDDRGGATTGAGRAATADDGVLPDGVTPFDDGYPGVANLDPALLRALRDAAADAADEGIAFVVNSGWRSARYQEQLLAEAVSRYGSPEEAARWVATPDTSAHVSGDAADIGGPGAAAWLSERGARYGLCQVYRNEPWHHELRPQALRGGCPPAYADPAHDPRTRR</sequence>
<organism evidence="3 4">
    <name type="scientific">Kineococcus glutinatus</name>
    <dbReference type="NCBI Taxonomy" id="1070872"/>
    <lineage>
        <taxon>Bacteria</taxon>
        <taxon>Bacillati</taxon>
        <taxon>Actinomycetota</taxon>
        <taxon>Actinomycetes</taxon>
        <taxon>Kineosporiales</taxon>
        <taxon>Kineosporiaceae</taxon>
        <taxon>Kineococcus</taxon>
    </lineage>
</organism>
<dbReference type="RefSeq" id="WP_345712225.1">
    <property type="nucleotide sequence ID" value="NZ_BAABIL010000256.1"/>
</dbReference>
<evidence type="ECO:0000259" key="2">
    <source>
        <dbReference type="Pfam" id="PF02557"/>
    </source>
</evidence>
<comment type="caution">
    <text evidence="3">The sequence shown here is derived from an EMBL/GenBank/DDBJ whole genome shotgun (WGS) entry which is preliminary data.</text>
</comment>
<dbReference type="Gene3D" id="3.30.1380.10">
    <property type="match status" value="1"/>
</dbReference>
<dbReference type="Pfam" id="PF02557">
    <property type="entry name" value="VanY"/>
    <property type="match status" value="1"/>
</dbReference>
<evidence type="ECO:0000313" key="4">
    <source>
        <dbReference type="Proteomes" id="UP001501195"/>
    </source>
</evidence>
<dbReference type="InterPro" id="IPR003709">
    <property type="entry name" value="VanY-like_core_dom"/>
</dbReference>
<gene>
    <name evidence="3" type="ORF">GCM10023225_18730</name>
</gene>
<dbReference type="Proteomes" id="UP001501195">
    <property type="component" value="Unassembled WGS sequence"/>
</dbReference>
<keyword evidence="4" id="KW-1185">Reference proteome</keyword>
<proteinExistence type="predicted"/>
<dbReference type="CDD" id="cd14846">
    <property type="entry name" value="Peptidase_M15_like"/>
    <property type="match status" value="1"/>
</dbReference>
<protein>
    <recommendedName>
        <fullName evidence="2">D-alanyl-D-alanine carboxypeptidase-like core domain-containing protein</fullName>
    </recommendedName>
</protein>
<dbReference type="InterPro" id="IPR009045">
    <property type="entry name" value="Zn_M74/Hedgehog-like"/>
</dbReference>
<feature type="compositionally biased region" description="Low complexity" evidence="1">
    <location>
        <begin position="61"/>
        <end position="71"/>
    </location>
</feature>
<dbReference type="EMBL" id="BAABIL010000256">
    <property type="protein sequence ID" value="GAA4978372.1"/>
    <property type="molecule type" value="Genomic_DNA"/>
</dbReference>
<feature type="region of interest" description="Disordered" evidence="1">
    <location>
        <begin position="39"/>
        <end position="74"/>
    </location>
</feature>
<name>A0ABP9HUI8_9ACTN</name>
<evidence type="ECO:0000313" key="3">
    <source>
        <dbReference type="EMBL" id="GAA4978372.1"/>
    </source>
</evidence>
<feature type="compositionally biased region" description="Low complexity" evidence="1">
    <location>
        <begin position="39"/>
        <end position="50"/>
    </location>
</feature>
<feature type="region of interest" description="Disordered" evidence="1">
    <location>
        <begin position="196"/>
        <end position="216"/>
    </location>
</feature>
<dbReference type="PANTHER" id="PTHR34385:SF1">
    <property type="entry name" value="PEPTIDOGLYCAN L-ALANYL-D-GLUTAMATE ENDOPEPTIDASE CWLK"/>
    <property type="match status" value="1"/>
</dbReference>
<reference evidence="4" key="1">
    <citation type="journal article" date="2019" name="Int. J. Syst. Evol. Microbiol.">
        <title>The Global Catalogue of Microorganisms (GCM) 10K type strain sequencing project: providing services to taxonomists for standard genome sequencing and annotation.</title>
        <authorList>
            <consortium name="The Broad Institute Genomics Platform"/>
            <consortium name="The Broad Institute Genome Sequencing Center for Infectious Disease"/>
            <person name="Wu L."/>
            <person name="Ma J."/>
        </authorList>
    </citation>
    <scope>NUCLEOTIDE SEQUENCE [LARGE SCALE GENOMIC DNA]</scope>
    <source>
        <strain evidence="4">JCM 18126</strain>
    </source>
</reference>
<dbReference type="InterPro" id="IPR052179">
    <property type="entry name" value="DD-CPase-like"/>
</dbReference>
<dbReference type="PANTHER" id="PTHR34385">
    <property type="entry name" value="D-ALANYL-D-ALANINE CARBOXYPEPTIDASE"/>
    <property type="match status" value="1"/>
</dbReference>
<feature type="domain" description="D-alanyl-D-alanine carboxypeptidase-like core" evidence="2">
    <location>
        <begin position="89"/>
        <end position="176"/>
    </location>
</feature>
<accession>A0ABP9HUI8</accession>